<dbReference type="Pfam" id="PF00072">
    <property type="entry name" value="Response_reg"/>
    <property type="match status" value="1"/>
</dbReference>
<dbReference type="PIRSF" id="PIRSF000876">
    <property type="entry name" value="RR_chemtxs_CheB"/>
    <property type="match status" value="1"/>
</dbReference>
<name>V5WJW8_9SPIO</name>
<comment type="subcellular location">
    <subcellularLocation>
        <location evidence="5">Cytoplasm</location>
    </subcellularLocation>
</comment>
<dbReference type="PANTHER" id="PTHR42872:SF6">
    <property type="entry name" value="PROTEIN-GLUTAMATE METHYLESTERASE_PROTEIN-GLUTAMINE GLUTAMINASE"/>
    <property type="match status" value="1"/>
</dbReference>
<comment type="domain">
    <text evidence="5">Contains a C-terminal catalytic domain, and an N-terminal region which modulates catalytic activity.</text>
</comment>
<dbReference type="GO" id="GO:0000156">
    <property type="term" value="F:phosphorelay response regulator activity"/>
    <property type="evidence" value="ECO:0007669"/>
    <property type="project" value="InterPro"/>
</dbReference>
<comment type="function">
    <text evidence="5">Involved in chemotaxis. Part of a chemotaxis signal transduction system that modulates chemotaxis in response to various stimuli. Catalyzes the demethylation of specific methylglutamate residues introduced into the chemoreceptors (methyl-accepting chemotaxis proteins or MCP) by CheR. Also mediates the irreversible deamidation of specific glutamine residues to glutamic acid.</text>
</comment>
<proteinExistence type="inferred from homology"/>
<dbReference type="GO" id="GO:0008984">
    <property type="term" value="F:protein-glutamate methylesterase activity"/>
    <property type="evidence" value="ECO:0007669"/>
    <property type="project" value="UniProtKB-UniRule"/>
</dbReference>
<evidence type="ECO:0000259" key="9">
    <source>
        <dbReference type="PROSITE" id="PS50122"/>
    </source>
</evidence>
<reference evidence="10 11" key="1">
    <citation type="journal article" date="2015" name="Stand. Genomic Sci.">
        <title>Complete genome sequence and description of Salinispira pacifica gen. nov., sp. nov., a novel spirochaete isolated form a hypersaline microbial mat.</title>
        <authorList>
            <person name="Ben Hania W."/>
            <person name="Joseph M."/>
            <person name="Schumann P."/>
            <person name="Bunk B."/>
            <person name="Fiebig A."/>
            <person name="Sproer C."/>
            <person name="Klenk H.P."/>
            <person name="Fardeau M.L."/>
            <person name="Spring S."/>
        </authorList>
    </citation>
    <scope>NUCLEOTIDE SEQUENCE [LARGE SCALE GENOMIC DNA]</scope>
    <source>
        <strain evidence="10 11">L21-RPul-D2</strain>
    </source>
</reference>
<evidence type="ECO:0000256" key="3">
    <source>
        <dbReference type="ARBA" id="ARBA00022801"/>
    </source>
</evidence>
<dbReference type="CDD" id="cd16432">
    <property type="entry name" value="CheB_Rec"/>
    <property type="match status" value="1"/>
</dbReference>
<feature type="modified residue" description="4-aspartylphosphate" evidence="5 7">
    <location>
        <position position="56"/>
    </location>
</feature>
<feature type="domain" description="CheB-type methylesterase" evidence="9">
    <location>
        <begin position="155"/>
        <end position="347"/>
    </location>
</feature>
<dbReference type="PROSITE" id="PS50110">
    <property type="entry name" value="RESPONSE_REGULATORY"/>
    <property type="match status" value="1"/>
</dbReference>
<protein>
    <recommendedName>
        <fullName evidence="5">Protein-glutamate methylesterase/protein-glutamine glutaminase</fullName>
        <ecNumber evidence="5">3.1.1.61</ecNumber>
        <ecNumber evidence="5">3.5.1.44</ecNumber>
    </recommendedName>
</protein>
<gene>
    <name evidence="5" type="primary">cheB</name>
    <name evidence="10" type="ORF">L21SP2_2532</name>
</gene>
<dbReference type="eggNOG" id="COG2201">
    <property type="taxonomic scope" value="Bacteria"/>
</dbReference>
<comment type="catalytic activity">
    <reaction evidence="5">
        <text>L-glutaminyl-[protein] + H2O = L-glutamyl-[protein] + NH4(+)</text>
        <dbReference type="Rhea" id="RHEA:16441"/>
        <dbReference type="Rhea" id="RHEA-COMP:10207"/>
        <dbReference type="Rhea" id="RHEA-COMP:10208"/>
        <dbReference type="ChEBI" id="CHEBI:15377"/>
        <dbReference type="ChEBI" id="CHEBI:28938"/>
        <dbReference type="ChEBI" id="CHEBI:29973"/>
        <dbReference type="ChEBI" id="CHEBI:30011"/>
        <dbReference type="EC" id="3.5.1.44"/>
    </reaction>
</comment>
<evidence type="ECO:0000313" key="11">
    <source>
        <dbReference type="Proteomes" id="UP000018680"/>
    </source>
</evidence>
<keyword evidence="2 5" id="KW-0145">Chemotaxis</keyword>
<evidence type="ECO:0000256" key="1">
    <source>
        <dbReference type="ARBA" id="ARBA00022490"/>
    </source>
</evidence>
<keyword evidence="1 5" id="KW-0963">Cytoplasm</keyword>
<evidence type="ECO:0000256" key="6">
    <source>
        <dbReference type="PROSITE-ProRule" id="PRU00050"/>
    </source>
</evidence>
<feature type="active site" evidence="5 6">
    <location>
        <position position="193"/>
    </location>
</feature>
<dbReference type="NCBIfam" id="NF001965">
    <property type="entry name" value="PRK00742.1"/>
    <property type="match status" value="1"/>
</dbReference>
<comment type="similarity">
    <text evidence="5">Belongs to the CheB family.</text>
</comment>
<sequence length="352" mass="37909">MSRIRVLVVDDSAMARQIIEKGLSSDPEIEIVGTAADVFQARDLIVYREPDVITLDVEMPKMDGVEFLRRFMPQKPVPVVMVSAMTGPGARITLEALEYGAVDFVLKPSTSFGVGLKEMIDTLIDKVKAASRVDVSSWKNRKVQAPAGSRQRVLVGGTDKILAMGASTGGTVALRQILQAFPADMPGTVIVQHMPPTFTRMFAEKLDEVCKVNVKEAADGDRILRGQVLVAPGARHMEVKRSGGRYEVRLSQGEKVNGHIPSADVLFNSLASSAGGNVLGVILTGMGGDGARGLLEIRKAGGRTLGQDRDSSVVYGMPQVAMELGAVEKQLPLHLMVDGIIQSFQEMQKAEK</sequence>
<dbReference type="CDD" id="cd17541">
    <property type="entry name" value="REC_CheB-like"/>
    <property type="match status" value="1"/>
</dbReference>
<dbReference type="Gene3D" id="3.40.50.2300">
    <property type="match status" value="1"/>
</dbReference>
<keyword evidence="3 5" id="KW-0378">Hydrolase</keyword>
<dbReference type="Pfam" id="PF01339">
    <property type="entry name" value="CheB_methylest"/>
    <property type="match status" value="1"/>
</dbReference>
<dbReference type="SUPFAM" id="SSF52738">
    <property type="entry name" value="Methylesterase CheB, C-terminal domain"/>
    <property type="match status" value="1"/>
</dbReference>
<dbReference type="AlphaFoldDB" id="V5WJW8"/>
<dbReference type="OrthoDB" id="9793421at2"/>
<comment type="PTM">
    <text evidence="5">Phosphorylated by CheA. Phosphorylation of the N-terminal regulatory domain activates the methylesterase activity.</text>
</comment>
<feature type="active site" evidence="5 6">
    <location>
        <position position="289"/>
    </location>
</feature>
<evidence type="ECO:0000256" key="7">
    <source>
        <dbReference type="PROSITE-ProRule" id="PRU00169"/>
    </source>
</evidence>
<feature type="active site" evidence="5 6">
    <location>
        <position position="167"/>
    </location>
</feature>
<dbReference type="InterPro" id="IPR035909">
    <property type="entry name" value="CheB_C"/>
</dbReference>
<comment type="catalytic activity">
    <reaction evidence="4 5">
        <text>[protein]-L-glutamate 5-O-methyl ester + H2O = L-glutamyl-[protein] + methanol + H(+)</text>
        <dbReference type="Rhea" id="RHEA:23236"/>
        <dbReference type="Rhea" id="RHEA-COMP:10208"/>
        <dbReference type="Rhea" id="RHEA-COMP:10311"/>
        <dbReference type="ChEBI" id="CHEBI:15377"/>
        <dbReference type="ChEBI" id="CHEBI:15378"/>
        <dbReference type="ChEBI" id="CHEBI:17790"/>
        <dbReference type="ChEBI" id="CHEBI:29973"/>
        <dbReference type="ChEBI" id="CHEBI:82795"/>
        <dbReference type="EC" id="3.1.1.61"/>
    </reaction>
</comment>
<feature type="domain" description="Response regulatory" evidence="8">
    <location>
        <begin position="5"/>
        <end position="122"/>
    </location>
</feature>
<dbReference type="SUPFAM" id="SSF52172">
    <property type="entry name" value="CheY-like"/>
    <property type="match status" value="1"/>
</dbReference>
<dbReference type="RefSeq" id="WP_024268787.1">
    <property type="nucleotide sequence ID" value="NC_023035.1"/>
</dbReference>
<keyword evidence="11" id="KW-1185">Reference proteome</keyword>
<dbReference type="HOGENOM" id="CLU_000445_51_0_12"/>
<keyword evidence="5 7" id="KW-0597">Phosphoprotein</keyword>
<dbReference type="GO" id="GO:0050568">
    <property type="term" value="F:protein-glutamine glutaminase activity"/>
    <property type="evidence" value="ECO:0007669"/>
    <property type="project" value="UniProtKB-UniRule"/>
</dbReference>
<dbReference type="Proteomes" id="UP000018680">
    <property type="component" value="Chromosome"/>
</dbReference>
<dbReference type="SMART" id="SM00448">
    <property type="entry name" value="REC"/>
    <property type="match status" value="1"/>
</dbReference>
<evidence type="ECO:0000256" key="5">
    <source>
        <dbReference type="HAMAP-Rule" id="MF_00099"/>
    </source>
</evidence>
<dbReference type="Gene3D" id="3.40.50.180">
    <property type="entry name" value="Methylesterase CheB, C-terminal domain"/>
    <property type="match status" value="1"/>
</dbReference>
<dbReference type="PANTHER" id="PTHR42872">
    <property type="entry name" value="PROTEIN-GLUTAMATE METHYLESTERASE/PROTEIN-GLUTAMINE GLUTAMINASE"/>
    <property type="match status" value="1"/>
</dbReference>
<dbReference type="KEGG" id="slr:L21SP2_2532"/>
<organism evidence="10 11">
    <name type="scientific">Salinispira pacifica</name>
    <dbReference type="NCBI Taxonomy" id="1307761"/>
    <lineage>
        <taxon>Bacteria</taxon>
        <taxon>Pseudomonadati</taxon>
        <taxon>Spirochaetota</taxon>
        <taxon>Spirochaetia</taxon>
        <taxon>Spirochaetales</taxon>
        <taxon>Spirochaetaceae</taxon>
        <taxon>Salinispira</taxon>
    </lineage>
</organism>
<dbReference type="NCBIfam" id="NF009206">
    <property type="entry name" value="PRK12555.1"/>
    <property type="match status" value="1"/>
</dbReference>
<dbReference type="InterPro" id="IPR011006">
    <property type="entry name" value="CheY-like_superfamily"/>
</dbReference>
<dbReference type="PROSITE" id="PS50122">
    <property type="entry name" value="CHEB"/>
    <property type="match status" value="1"/>
</dbReference>
<dbReference type="GO" id="GO:0005737">
    <property type="term" value="C:cytoplasm"/>
    <property type="evidence" value="ECO:0007669"/>
    <property type="project" value="UniProtKB-SubCell"/>
</dbReference>
<evidence type="ECO:0000256" key="2">
    <source>
        <dbReference type="ARBA" id="ARBA00022500"/>
    </source>
</evidence>
<dbReference type="InterPro" id="IPR001789">
    <property type="entry name" value="Sig_transdc_resp-reg_receiver"/>
</dbReference>
<evidence type="ECO:0000313" key="10">
    <source>
        <dbReference type="EMBL" id="AHC15884.1"/>
    </source>
</evidence>
<evidence type="ECO:0000259" key="8">
    <source>
        <dbReference type="PROSITE" id="PS50110"/>
    </source>
</evidence>
<dbReference type="InterPro" id="IPR008248">
    <property type="entry name" value="CheB-like"/>
</dbReference>
<accession>V5WJW8</accession>
<dbReference type="GO" id="GO:0006935">
    <property type="term" value="P:chemotaxis"/>
    <property type="evidence" value="ECO:0007669"/>
    <property type="project" value="UniProtKB-UniRule"/>
</dbReference>
<dbReference type="EC" id="3.5.1.44" evidence="5"/>
<dbReference type="HAMAP" id="MF_00099">
    <property type="entry name" value="CheB_chemtxs"/>
    <property type="match status" value="1"/>
</dbReference>
<dbReference type="STRING" id="1307761.L21SP2_2532"/>
<evidence type="ECO:0000256" key="4">
    <source>
        <dbReference type="ARBA" id="ARBA00048267"/>
    </source>
</evidence>
<dbReference type="EMBL" id="CP006939">
    <property type="protein sequence ID" value="AHC15884.1"/>
    <property type="molecule type" value="Genomic_DNA"/>
</dbReference>
<dbReference type="EC" id="3.1.1.61" evidence="5"/>
<dbReference type="PATRIC" id="fig|1307761.3.peg.2524"/>
<dbReference type="InterPro" id="IPR000673">
    <property type="entry name" value="Sig_transdc_resp-reg_Me-estase"/>
</dbReference>